<gene>
    <name evidence="2" type="ORF">BDV29DRAFT_170221</name>
</gene>
<reference evidence="2 3" key="1">
    <citation type="submission" date="2019-04" db="EMBL/GenBank/DDBJ databases">
        <title>Friends and foes A comparative genomics study of 23 Aspergillus species from section Flavi.</title>
        <authorList>
            <consortium name="DOE Joint Genome Institute"/>
            <person name="Kjaerbolling I."/>
            <person name="Vesth T."/>
            <person name="Frisvad J.C."/>
            <person name="Nybo J.L."/>
            <person name="Theobald S."/>
            <person name="Kildgaard S."/>
            <person name="Isbrandt T."/>
            <person name="Kuo A."/>
            <person name="Sato A."/>
            <person name="Lyhne E.K."/>
            <person name="Kogle M.E."/>
            <person name="Wiebenga A."/>
            <person name="Kun R.S."/>
            <person name="Lubbers R.J."/>
            <person name="Makela M.R."/>
            <person name="Barry K."/>
            <person name="Chovatia M."/>
            <person name="Clum A."/>
            <person name="Daum C."/>
            <person name="Haridas S."/>
            <person name="He G."/>
            <person name="LaButti K."/>
            <person name="Lipzen A."/>
            <person name="Mondo S."/>
            <person name="Riley R."/>
            <person name="Salamov A."/>
            <person name="Simmons B.A."/>
            <person name="Magnuson J.K."/>
            <person name="Henrissat B."/>
            <person name="Mortensen U.H."/>
            <person name="Larsen T.O."/>
            <person name="Devries R.P."/>
            <person name="Grigoriev I.V."/>
            <person name="Machida M."/>
            <person name="Baker S.E."/>
            <person name="Andersen M.R."/>
        </authorList>
    </citation>
    <scope>NUCLEOTIDE SEQUENCE [LARGE SCALE GENOMIC DNA]</scope>
    <source>
        <strain evidence="2 3">CBS 151.66</strain>
    </source>
</reference>
<keyword evidence="3" id="KW-1185">Reference proteome</keyword>
<keyword evidence="1" id="KW-1133">Transmembrane helix</keyword>
<sequence length="76" mass="8726">MTFCGDISLSSLFFLFFSMSIFPTLQDLSLFFFILLLLIKNRILKNTYKSYTGPVFVRYTNAQMDVSTSIGFLSTL</sequence>
<dbReference type="AlphaFoldDB" id="A0A5N5X6Q7"/>
<evidence type="ECO:0000313" key="3">
    <source>
        <dbReference type="Proteomes" id="UP000326565"/>
    </source>
</evidence>
<evidence type="ECO:0000256" key="1">
    <source>
        <dbReference type="SAM" id="Phobius"/>
    </source>
</evidence>
<dbReference type="EMBL" id="ML732181">
    <property type="protein sequence ID" value="KAB8076421.1"/>
    <property type="molecule type" value="Genomic_DNA"/>
</dbReference>
<accession>A0A5N5X6Q7</accession>
<protein>
    <submittedName>
        <fullName evidence="2">Uncharacterized protein</fullName>
    </submittedName>
</protein>
<feature type="transmembrane region" description="Helical" evidence="1">
    <location>
        <begin position="12"/>
        <end position="39"/>
    </location>
</feature>
<name>A0A5N5X6Q7_9EURO</name>
<dbReference type="Proteomes" id="UP000326565">
    <property type="component" value="Unassembled WGS sequence"/>
</dbReference>
<keyword evidence="1" id="KW-0812">Transmembrane</keyword>
<organism evidence="2 3">
    <name type="scientific">Aspergillus leporis</name>
    <dbReference type="NCBI Taxonomy" id="41062"/>
    <lineage>
        <taxon>Eukaryota</taxon>
        <taxon>Fungi</taxon>
        <taxon>Dikarya</taxon>
        <taxon>Ascomycota</taxon>
        <taxon>Pezizomycotina</taxon>
        <taxon>Eurotiomycetes</taxon>
        <taxon>Eurotiomycetidae</taxon>
        <taxon>Eurotiales</taxon>
        <taxon>Aspergillaceae</taxon>
        <taxon>Aspergillus</taxon>
        <taxon>Aspergillus subgen. Circumdati</taxon>
    </lineage>
</organism>
<keyword evidence="1" id="KW-0472">Membrane</keyword>
<proteinExistence type="predicted"/>
<evidence type="ECO:0000313" key="2">
    <source>
        <dbReference type="EMBL" id="KAB8076421.1"/>
    </source>
</evidence>